<keyword evidence="8" id="KW-1185">Reference proteome</keyword>
<feature type="compositionally biased region" description="Basic and acidic residues" evidence="4">
    <location>
        <begin position="182"/>
        <end position="199"/>
    </location>
</feature>
<dbReference type="CDD" id="cd01734">
    <property type="entry name" value="YlxS_C"/>
    <property type="match status" value="1"/>
</dbReference>
<dbReference type="RefSeq" id="WP_330958888.1">
    <property type="nucleotide sequence ID" value="NZ_JAZGJQ010000013.1"/>
</dbReference>
<proteinExistence type="inferred from homology"/>
<dbReference type="InterPro" id="IPR035956">
    <property type="entry name" value="RimP_N_sf"/>
</dbReference>
<dbReference type="InterPro" id="IPR028989">
    <property type="entry name" value="RimP_N"/>
</dbReference>
<evidence type="ECO:0000313" key="8">
    <source>
        <dbReference type="Proteomes" id="UP001332931"/>
    </source>
</evidence>
<dbReference type="Proteomes" id="UP001332931">
    <property type="component" value="Unassembled WGS sequence"/>
</dbReference>
<organism evidence="7 8">
    <name type="scientific">Olsenella absiana</name>
    <dbReference type="NCBI Taxonomy" id="3115222"/>
    <lineage>
        <taxon>Bacteria</taxon>
        <taxon>Bacillati</taxon>
        <taxon>Actinomycetota</taxon>
        <taxon>Coriobacteriia</taxon>
        <taxon>Coriobacteriales</taxon>
        <taxon>Atopobiaceae</taxon>
        <taxon>Olsenella</taxon>
    </lineage>
</organism>
<evidence type="ECO:0000313" key="7">
    <source>
        <dbReference type="EMBL" id="MEE6148121.1"/>
    </source>
</evidence>
<evidence type="ECO:0000256" key="2">
    <source>
        <dbReference type="ARBA" id="ARBA00022517"/>
    </source>
</evidence>
<evidence type="ECO:0000256" key="4">
    <source>
        <dbReference type="SAM" id="MobiDB-lite"/>
    </source>
</evidence>
<comment type="function">
    <text evidence="3">Required for maturation of 30S ribosomal subunits.</text>
</comment>
<sequence>MSAATFDALAERILARLEQEAPAHDVDIVSVEVVGASGAPTVRVRIDHADESAPSISLDEVTAETAWISELIDEMDPVSSSFTLEVSSPGLSRPLRRPHDFERFAGEQVSLKTRAREGRRHYTGRLVGFEDGRVLLSCDEGDVSFPLEEVASCNVKPDLDPKPKPGKGPGKRKAAGAGRPAAGEKDAGPEPGASKKDKAAGGTSGQASE</sequence>
<dbReference type="Pfam" id="PF17384">
    <property type="entry name" value="DUF150_C"/>
    <property type="match status" value="1"/>
</dbReference>
<dbReference type="Gene3D" id="2.30.30.180">
    <property type="entry name" value="Ribosome maturation factor RimP, C-terminal domain"/>
    <property type="match status" value="1"/>
</dbReference>
<dbReference type="HAMAP" id="MF_01077">
    <property type="entry name" value="RimP"/>
    <property type="match status" value="1"/>
</dbReference>
<gene>
    <name evidence="3 7" type="primary">rimP</name>
    <name evidence="7" type="ORF">VXJ25_09030</name>
</gene>
<name>A0ABU7RBY4_9ACTN</name>
<dbReference type="Pfam" id="PF02576">
    <property type="entry name" value="RimP_N"/>
    <property type="match status" value="1"/>
</dbReference>
<feature type="domain" description="Ribosome maturation factor RimP N-terminal" evidence="5">
    <location>
        <begin position="21"/>
        <end position="91"/>
    </location>
</feature>
<dbReference type="PANTHER" id="PTHR33867:SF1">
    <property type="entry name" value="RIBOSOME MATURATION FACTOR RIMP"/>
    <property type="match status" value="1"/>
</dbReference>
<dbReference type="InterPro" id="IPR003728">
    <property type="entry name" value="Ribosome_maturation_RimP"/>
</dbReference>
<reference evidence="7 8" key="1">
    <citation type="submission" date="2024-01" db="EMBL/GenBank/DDBJ databases">
        <title>Description of Olsenella sp. nov., isolated from pig feces.</title>
        <authorList>
            <person name="Chang Y.-H."/>
        </authorList>
    </citation>
    <scope>NUCLEOTIDE SEQUENCE [LARGE SCALE GENOMIC DNA]</scope>
    <source>
        <strain evidence="7 8">YH-ols2223</strain>
    </source>
</reference>
<keyword evidence="1 3" id="KW-0963">Cytoplasm</keyword>
<dbReference type="InterPro" id="IPR028998">
    <property type="entry name" value="RimP_C"/>
</dbReference>
<comment type="caution">
    <text evidence="7">The sequence shown here is derived from an EMBL/GenBank/DDBJ whole genome shotgun (WGS) entry which is preliminary data.</text>
</comment>
<feature type="domain" description="Ribosome maturation factor RimP C-terminal" evidence="6">
    <location>
        <begin position="95"/>
        <end position="157"/>
    </location>
</feature>
<dbReference type="EMBL" id="JAZGJQ010000013">
    <property type="protein sequence ID" value="MEE6148121.1"/>
    <property type="molecule type" value="Genomic_DNA"/>
</dbReference>
<accession>A0ABU7RBY4</accession>
<comment type="similarity">
    <text evidence="3">Belongs to the RimP family.</text>
</comment>
<keyword evidence="2 3" id="KW-0690">Ribosome biogenesis</keyword>
<protein>
    <recommendedName>
        <fullName evidence="3">Ribosome maturation factor RimP</fullName>
    </recommendedName>
</protein>
<dbReference type="SUPFAM" id="SSF75420">
    <property type="entry name" value="YhbC-like, N-terminal domain"/>
    <property type="match status" value="1"/>
</dbReference>
<evidence type="ECO:0000256" key="1">
    <source>
        <dbReference type="ARBA" id="ARBA00022490"/>
    </source>
</evidence>
<feature type="region of interest" description="Disordered" evidence="4">
    <location>
        <begin position="153"/>
        <end position="209"/>
    </location>
</feature>
<evidence type="ECO:0000259" key="6">
    <source>
        <dbReference type="Pfam" id="PF17384"/>
    </source>
</evidence>
<evidence type="ECO:0000259" key="5">
    <source>
        <dbReference type="Pfam" id="PF02576"/>
    </source>
</evidence>
<dbReference type="Gene3D" id="3.30.300.70">
    <property type="entry name" value="RimP-like superfamily, N-terminal"/>
    <property type="match status" value="1"/>
</dbReference>
<evidence type="ECO:0000256" key="3">
    <source>
        <dbReference type="HAMAP-Rule" id="MF_01077"/>
    </source>
</evidence>
<dbReference type="SUPFAM" id="SSF74942">
    <property type="entry name" value="YhbC-like, C-terminal domain"/>
    <property type="match status" value="1"/>
</dbReference>
<comment type="subcellular location">
    <subcellularLocation>
        <location evidence="3">Cytoplasm</location>
    </subcellularLocation>
</comment>
<dbReference type="PANTHER" id="PTHR33867">
    <property type="entry name" value="RIBOSOME MATURATION FACTOR RIMP"/>
    <property type="match status" value="1"/>
</dbReference>
<dbReference type="InterPro" id="IPR036847">
    <property type="entry name" value="RimP_C_sf"/>
</dbReference>